<comment type="similarity">
    <text evidence="2">Belongs to the ABC transporter superfamily.</text>
</comment>
<dbReference type="InterPro" id="IPR050388">
    <property type="entry name" value="ABC_Ni/Peptide_Import"/>
</dbReference>
<reference evidence="11 12" key="1">
    <citation type="journal article" date="2005" name="Int. J. Syst. Evol. Microbiol.">
        <title>Bacillus litoralis sp. nov., isolated from a tidal flat of the Yellow Sea in Korea.</title>
        <authorList>
            <person name="Yoon J.H."/>
            <person name="Oh T.K."/>
        </authorList>
    </citation>
    <scope>NUCLEOTIDE SEQUENCE [LARGE SCALE GENOMIC DNA]</scope>
    <source>
        <strain evidence="11 12">SW-211</strain>
    </source>
</reference>
<dbReference type="InterPro" id="IPR003439">
    <property type="entry name" value="ABC_transporter-like_ATP-bd"/>
</dbReference>
<dbReference type="SUPFAM" id="SSF52540">
    <property type="entry name" value="P-loop containing nucleoside triphosphate hydrolases"/>
    <property type="match status" value="1"/>
</dbReference>
<dbReference type="AlphaFoldDB" id="A0A5C6V1L7"/>
<dbReference type="GO" id="GO:0005886">
    <property type="term" value="C:plasma membrane"/>
    <property type="evidence" value="ECO:0007669"/>
    <property type="project" value="UniProtKB-SubCell"/>
</dbReference>
<evidence type="ECO:0000313" key="11">
    <source>
        <dbReference type="EMBL" id="TXC78740.1"/>
    </source>
</evidence>
<comment type="subcellular location">
    <subcellularLocation>
        <location evidence="1">Cell membrane</location>
        <topology evidence="1">Peripheral membrane protein</topology>
    </subcellularLocation>
</comment>
<evidence type="ECO:0000256" key="8">
    <source>
        <dbReference type="ARBA" id="ARBA00022967"/>
    </source>
</evidence>
<dbReference type="EMBL" id="VOQF01000030">
    <property type="protein sequence ID" value="TXC78740.1"/>
    <property type="molecule type" value="Genomic_DNA"/>
</dbReference>
<protein>
    <submittedName>
        <fullName evidence="11">ABC transporter ATP-binding protein</fullName>
    </submittedName>
</protein>
<dbReference type="Gene3D" id="3.40.50.300">
    <property type="entry name" value="P-loop containing nucleotide triphosphate hydrolases"/>
    <property type="match status" value="1"/>
</dbReference>
<dbReference type="InterPro" id="IPR027417">
    <property type="entry name" value="P-loop_NTPase"/>
</dbReference>
<evidence type="ECO:0000256" key="5">
    <source>
        <dbReference type="ARBA" id="ARBA00022519"/>
    </source>
</evidence>
<dbReference type="PROSITE" id="PS50893">
    <property type="entry name" value="ABC_TRANSPORTER_2"/>
    <property type="match status" value="1"/>
</dbReference>
<keyword evidence="9" id="KW-0472">Membrane</keyword>
<accession>A0A5C6V1L7</accession>
<dbReference type="SMART" id="SM00382">
    <property type="entry name" value="AAA"/>
    <property type="match status" value="1"/>
</dbReference>
<comment type="caution">
    <text evidence="11">The sequence shown here is derived from an EMBL/GenBank/DDBJ whole genome shotgun (WGS) entry which is preliminary data.</text>
</comment>
<evidence type="ECO:0000259" key="10">
    <source>
        <dbReference type="PROSITE" id="PS50893"/>
    </source>
</evidence>
<organism evidence="11 12">
    <name type="scientific">Metabacillus litoralis</name>
    <dbReference type="NCBI Taxonomy" id="152268"/>
    <lineage>
        <taxon>Bacteria</taxon>
        <taxon>Bacillati</taxon>
        <taxon>Bacillota</taxon>
        <taxon>Bacilli</taxon>
        <taxon>Bacillales</taxon>
        <taxon>Bacillaceae</taxon>
        <taxon>Metabacillus</taxon>
    </lineage>
</organism>
<dbReference type="GO" id="GO:0005524">
    <property type="term" value="F:ATP binding"/>
    <property type="evidence" value="ECO:0007669"/>
    <property type="project" value="UniProtKB-KW"/>
</dbReference>
<dbReference type="RefSeq" id="WP_146950845.1">
    <property type="nucleotide sequence ID" value="NZ_VOQF01000030.1"/>
</dbReference>
<evidence type="ECO:0000313" key="12">
    <source>
        <dbReference type="Proteomes" id="UP000321363"/>
    </source>
</evidence>
<keyword evidence="3" id="KW-0813">Transport</keyword>
<keyword evidence="4" id="KW-1003">Cell membrane</keyword>
<sequence>MSDHLLSIEDLNVTVKNNRQVTTLLDNVSLHVNRGEIVGLIGESGSGKSLTAKTIMNLLPSNMEVQQSKVMYNETNLLNLTTKDHRKLLGKEIGMIFQDYRGSFTPFIRIGKQMIETISTHYSIKNKEAKFIAMEVLEEMGLDSERAYRSYPFQLSGGQVQRCAIAMALALKPSLLICDEVTTALDVMSGEKVLDYIDLVRKETGCAVLMITHDLAQAYKRTDRMYVMHKGVVVEEGLPEQIRCHHKHPYTKKLCSCLLSLPNETELTGHERERVVTL</sequence>
<evidence type="ECO:0000256" key="1">
    <source>
        <dbReference type="ARBA" id="ARBA00004202"/>
    </source>
</evidence>
<keyword evidence="12" id="KW-1185">Reference proteome</keyword>
<feature type="domain" description="ABC transporter" evidence="10">
    <location>
        <begin position="6"/>
        <end position="255"/>
    </location>
</feature>
<dbReference type="Pfam" id="PF00005">
    <property type="entry name" value="ABC_tran"/>
    <property type="match status" value="1"/>
</dbReference>
<dbReference type="InterPro" id="IPR003593">
    <property type="entry name" value="AAA+_ATPase"/>
</dbReference>
<keyword evidence="5" id="KW-0997">Cell inner membrane</keyword>
<dbReference type="OrthoDB" id="9802264at2"/>
<proteinExistence type="inferred from homology"/>
<name>A0A5C6V1L7_9BACI</name>
<keyword evidence="8" id="KW-1278">Translocase</keyword>
<dbReference type="GO" id="GO:0016887">
    <property type="term" value="F:ATP hydrolysis activity"/>
    <property type="evidence" value="ECO:0007669"/>
    <property type="project" value="InterPro"/>
</dbReference>
<dbReference type="Proteomes" id="UP000321363">
    <property type="component" value="Unassembled WGS sequence"/>
</dbReference>
<dbReference type="PANTHER" id="PTHR43297">
    <property type="entry name" value="OLIGOPEPTIDE TRANSPORT ATP-BINDING PROTEIN APPD"/>
    <property type="match status" value="1"/>
</dbReference>
<evidence type="ECO:0000256" key="4">
    <source>
        <dbReference type="ARBA" id="ARBA00022475"/>
    </source>
</evidence>
<evidence type="ECO:0000256" key="9">
    <source>
        <dbReference type="ARBA" id="ARBA00023136"/>
    </source>
</evidence>
<keyword evidence="6" id="KW-0547">Nucleotide-binding</keyword>
<evidence type="ECO:0000256" key="3">
    <source>
        <dbReference type="ARBA" id="ARBA00022448"/>
    </source>
</evidence>
<dbReference type="CDD" id="cd03257">
    <property type="entry name" value="ABC_NikE_OppD_transporters"/>
    <property type="match status" value="1"/>
</dbReference>
<gene>
    <name evidence="11" type="ORF">FS935_22430</name>
</gene>
<evidence type="ECO:0000256" key="7">
    <source>
        <dbReference type="ARBA" id="ARBA00022840"/>
    </source>
</evidence>
<keyword evidence="7 11" id="KW-0067">ATP-binding</keyword>
<evidence type="ECO:0000256" key="2">
    <source>
        <dbReference type="ARBA" id="ARBA00005417"/>
    </source>
</evidence>
<evidence type="ECO:0000256" key="6">
    <source>
        <dbReference type="ARBA" id="ARBA00022741"/>
    </source>
</evidence>
<dbReference type="PANTHER" id="PTHR43297:SF14">
    <property type="entry name" value="ATPASE AAA-TYPE CORE DOMAIN-CONTAINING PROTEIN"/>
    <property type="match status" value="1"/>
</dbReference>